<evidence type="ECO:0000256" key="4">
    <source>
        <dbReference type="ARBA" id="ARBA00022927"/>
    </source>
</evidence>
<comment type="similarity">
    <text evidence="1">Belongs to the importin alpha family.</text>
</comment>
<gene>
    <name evidence="5" type="ORF">MtrunA17_Chr4g0071971</name>
</gene>
<keyword evidence="4" id="KW-0653">Protein transport</keyword>
<evidence type="ECO:0000256" key="3">
    <source>
        <dbReference type="ARBA" id="ARBA00022737"/>
    </source>
</evidence>
<keyword evidence="2" id="KW-0813">Transport</keyword>
<dbReference type="PANTHER" id="PTHR23316">
    <property type="entry name" value="IMPORTIN ALPHA"/>
    <property type="match status" value="1"/>
</dbReference>
<keyword evidence="3" id="KW-0677">Repeat</keyword>
<dbReference type="EMBL" id="PSQE01000004">
    <property type="protein sequence ID" value="RHN64703.1"/>
    <property type="molecule type" value="Genomic_DNA"/>
</dbReference>
<dbReference type="GO" id="GO:0015031">
    <property type="term" value="P:protein transport"/>
    <property type="evidence" value="ECO:0007669"/>
    <property type="project" value="UniProtKB-KW"/>
</dbReference>
<evidence type="ECO:0008006" key="7">
    <source>
        <dbReference type="Google" id="ProtNLM"/>
    </source>
</evidence>
<evidence type="ECO:0000256" key="1">
    <source>
        <dbReference type="ARBA" id="ARBA00010394"/>
    </source>
</evidence>
<dbReference type="SMART" id="SM00185">
    <property type="entry name" value="ARM"/>
    <property type="match status" value="2"/>
</dbReference>
<dbReference type="Pfam" id="PF00514">
    <property type="entry name" value="Arm"/>
    <property type="match status" value="2"/>
</dbReference>
<evidence type="ECO:0000313" key="5">
    <source>
        <dbReference type="EMBL" id="RHN64703.1"/>
    </source>
</evidence>
<accession>A0A396IJ61</accession>
<dbReference type="InterPro" id="IPR016024">
    <property type="entry name" value="ARM-type_fold"/>
</dbReference>
<evidence type="ECO:0000256" key="2">
    <source>
        <dbReference type="ARBA" id="ARBA00022448"/>
    </source>
</evidence>
<sequence length="148" mass="16610">MCRDLVFSHDACWAISYLSDGTNDIIQEVIEAGICGRLVELLLHPSPSVLIPVICTIGNIVTGDDMQTQAIINHGSLSCLLSLLTHNHNNNSIKRKVCWTISNITAGKREMIQNFYWGVAAKTKDKKKKMMMLELLVLHEEIPKRVTH</sequence>
<dbReference type="SUPFAM" id="SSF48371">
    <property type="entry name" value="ARM repeat"/>
    <property type="match status" value="1"/>
</dbReference>
<evidence type="ECO:0000313" key="6">
    <source>
        <dbReference type="Proteomes" id="UP000265566"/>
    </source>
</evidence>
<dbReference type="AlphaFoldDB" id="A0A396IJ61"/>
<dbReference type="Proteomes" id="UP000265566">
    <property type="component" value="Chromosome 4"/>
</dbReference>
<comment type="caution">
    <text evidence="5">The sequence shown here is derived from an EMBL/GenBank/DDBJ whole genome shotgun (WGS) entry which is preliminary data.</text>
</comment>
<proteinExistence type="inferred from homology"/>
<dbReference type="Gramene" id="rna27550">
    <property type="protein sequence ID" value="RHN64703.1"/>
    <property type="gene ID" value="gene27550"/>
</dbReference>
<organism evidence="5 6">
    <name type="scientific">Medicago truncatula</name>
    <name type="common">Barrel medic</name>
    <name type="synonym">Medicago tribuloides</name>
    <dbReference type="NCBI Taxonomy" id="3880"/>
    <lineage>
        <taxon>Eukaryota</taxon>
        <taxon>Viridiplantae</taxon>
        <taxon>Streptophyta</taxon>
        <taxon>Embryophyta</taxon>
        <taxon>Tracheophyta</taxon>
        <taxon>Spermatophyta</taxon>
        <taxon>Magnoliopsida</taxon>
        <taxon>eudicotyledons</taxon>
        <taxon>Gunneridae</taxon>
        <taxon>Pentapetalae</taxon>
        <taxon>rosids</taxon>
        <taxon>fabids</taxon>
        <taxon>Fabales</taxon>
        <taxon>Fabaceae</taxon>
        <taxon>Papilionoideae</taxon>
        <taxon>50 kb inversion clade</taxon>
        <taxon>NPAAA clade</taxon>
        <taxon>Hologalegina</taxon>
        <taxon>IRL clade</taxon>
        <taxon>Trifolieae</taxon>
        <taxon>Medicago</taxon>
    </lineage>
</organism>
<protein>
    <recommendedName>
        <fullName evidence="7">Importin subunit alpha</fullName>
    </recommendedName>
</protein>
<name>A0A396IJ61_MEDTR</name>
<dbReference type="InterPro" id="IPR011989">
    <property type="entry name" value="ARM-like"/>
</dbReference>
<dbReference type="Gene3D" id="1.25.10.10">
    <property type="entry name" value="Leucine-rich Repeat Variant"/>
    <property type="match status" value="1"/>
</dbReference>
<reference evidence="6" key="1">
    <citation type="journal article" date="2018" name="Nat. Plants">
        <title>Whole-genome landscape of Medicago truncatula symbiotic genes.</title>
        <authorList>
            <person name="Pecrix Y."/>
            <person name="Staton S.E."/>
            <person name="Sallet E."/>
            <person name="Lelandais-Briere C."/>
            <person name="Moreau S."/>
            <person name="Carrere S."/>
            <person name="Blein T."/>
            <person name="Jardinaud M.F."/>
            <person name="Latrasse D."/>
            <person name="Zouine M."/>
            <person name="Zahm M."/>
            <person name="Kreplak J."/>
            <person name="Mayjonade B."/>
            <person name="Satge C."/>
            <person name="Perez M."/>
            <person name="Cauet S."/>
            <person name="Marande W."/>
            <person name="Chantry-Darmon C."/>
            <person name="Lopez-Roques C."/>
            <person name="Bouchez O."/>
            <person name="Berard A."/>
            <person name="Debelle F."/>
            <person name="Munos S."/>
            <person name="Bendahmane A."/>
            <person name="Berges H."/>
            <person name="Niebel A."/>
            <person name="Buitink J."/>
            <person name="Frugier F."/>
            <person name="Benhamed M."/>
            <person name="Crespi M."/>
            <person name="Gouzy J."/>
            <person name="Gamas P."/>
        </authorList>
    </citation>
    <scope>NUCLEOTIDE SEQUENCE [LARGE SCALE GENOMIC DNA]</scope>
    <source>
        <strain evidence="6">cv. Jemalong A17</strain>
    </source>
</reference>
<dbReference type="InterPro" id="IPR000225">
    <property type="entry name" value="Armadillo"/>
</dbReference>